<organism evidence="1 2">
    <name type="scientific">Pseudoxanthomonas winnipegensis</name>
    <dbReference type="NCBI Taxonomy" id="2480810"/>
    <lineage>
        <taxon>Bacteria</taxon>
        <taxon>Pseudomonadati</taxon>
        <taxon>Pseudomonadota</taxon>
        <taxon>Gammaproteobacteria</taxon>
        <taxon>Lysobacterales</taxon>
        <taxon>Lysobacteraceae</taxon>
        <taxon>Pseudoxanthomonas</taxon>
    </lineage>
</organism>
<dbReference type="NCBIfam" id="NF047331">
    <property type="entry name" value="phage_HTJ"/>
    <property type="match status" value="1"/>
</dbReference>
<reference evidence="1 2" key="1">
    <citation type="submission" date="2019-02" db="EMBL/GenBank/DDBJ databases">
        <title>WGS of Pseudoxanthomonas species novum from clinical isolates.</title>
        <authorList>
            <person name="Bernier A.-M."/>
            <person name="Bernard K."/>
            <person name="Vachon A."/>
        </authorList>
    </citation>
    <scope>NUCLEOTIDE SEQUENCE [LARGE SCALE GENOMIC DNA]</scope>
    <source>
        <strain evidence="1 2">NML130969</strain>
    </source>
</reference>
<comment type="caution">
    <text evidence="1">The sequence shown here is derived from an EMBL/GenBank/DDBJ whole genome shotgun (WGS) entry which is preliminary data.</text>
</comment>
<dbReference type="AlphaFoldDB" id="A0A4Q8M4A8"/>
<dbReference type="RefSeq" id="WP_130534496.1">
    <property type="nucleotide sequence ID" value="NZ_SHMG01000005.1"/>
</dbReference>
<gene>
    <name evidence="1" type="ORF">EA655_10625</name>
</gene>
<dbReference type="Proteomes" id="UP000294164">
    <property type="component" value="Unassembled WGS sequence"/>
</dbReference>
<dbReference type="EMBL" id="SHMG01000005">
    <property type="protein sequence ID" value="TAA42476.1"/>
    <property type="molecule type" value="Genomic_DNA"/>
</dbReference>
<name>A0A4Q8M4A8_9GAMM</name>
<dbReference type="OrthoDB" id="5574012at2"/>
<evidence type="ECO:0000313" key="1">
    <source>
        <dbReference type="EMBL" id="TAA42476.1"/>
    </source>
</evidence>
<proteinExistence type="predicted"/>
<accession>A0A4Q8M4A8</accession>
<sequence>MAFTQDQVTALEKAIASGTLRVSYADGVGTREVTYQSLSAMRALLRQMRNELNPQPACARKRRGLVRLTQTGTGL</sequence>
<evidence type="ECO:0000313" key="2">
    <source>
        <dbReference type="Proteomes" id="UP000294164"/>
    </source>
</evidence>
<protein>
    <submittedName>
        <fullName evidence="1">Uncharacterized protein</fullName>
    </submittedName>
</protein>